<proteinExistence type="predicted"/>
<evidence type="ECO:0000313" key="3">
    <source>
        <dbReference type="Proteomes" id="UP001139311"/>
    </source>
</evidence>
<sequence>MAYVIVQHGKSPYPERVWVPDNTALGRQARRHERVVTAENKRQESEGRLSAHDRDILARMRERLRQGDKAGAFDVGMHATKAVLDALTDAELDALRDGGEAWRARRWNR</sequence>
<evidence type="ECO:0000256" key="1">
    <source>
        <dbReference type="SAM" id="MobiDB-lite"/>
    </source>
</evidence>
<gene>
    <name evidence="2" type="ORF">LHA35_05425</name>
</gene>
<accession>A0A9X1IAX3</accession>
<name>A0A9X1IAX3_9PROT</name>
<dbReference type="Proteomes" id="UP001139311">
    <property type="component" value="Unassembled WGS sequence"/>
</dbReference>
<dbReference type="EMBL" id="JAJAQI010000006">
    <property type="protein sequence ID" value="MCB4821172.1"/>
    <property type="molecule type" value="Genomic_DNA"/>
</dbReference>
<organism evidence="2 3">
    <name type="scientific">Roseicella aerolata</name>
    <dbReference type="NCBI Taxonomy" id="2883479"/>
    <lineage>
        <taxon>Bacteria</taxon>
        <taxon>Pseudomonadati</taxon>
        <taxon>Pseudomonadota</taxon>
        <taxon>Alphaproteobacteria</taxon>
        <taxon>Acetobacterales</taxon>
        <taxon>Roseomonadaceae</taxon>
        <taxon>Roseicella</taxon>
    </lineage>
</organism>
<dbReference type="AlphaFoldDB" id="A0A9X1IAX3"/>
<feature type="region of interest" description="Disordered" evidence="1">
    <location>
        <begin position="29"/>
        <end position="50"/>
    </location>
</feature>
<feature type="compositionally biased region" description="Basic and acidic residues" evidence="1">
    <location>
        <begin position="34"/>
        <end position="50"/>
    </location>
</feature>
<comment type="caution">
    <text evidence="2">The sequence shown here is derived from an EMBL/GenBank/DDBJ whole genome shotgun (WGS) entry which is preliminary data.</text>
</comment>
<evidence type="ECO:0000313" key="2">
    <source>
        <dbReference type="EMBL" id="MCB4821172.1"/>
    </source>
</evidence>
<keyword evidence="3" id="KW-1185">Reference proteome</keyword>
<reference evidence="2" key="1">
    <citation type="submission" date="2021-10" db="EMBL/GenBank/DDBJ databases">
        <title>Roseicella aerolatum sp. nov., isolated from aerosols of e-waste dismantling site.</title>
        <authorList>
            <person name="Qin T."/>
        </authorList>
    </citation>
    <scope>NUCLEOTIDE SEQUENCE</scope>
    <source>
        <strain evidence="2">GB24</strain>
    </source>
</reference>
<dbReference type="RefSeq" id="WP_226605520.1">
    <property type="nucleotide sequence ID" value="NZ_JAJAQI010000006.1"/>
</dbReference>
<protein>
    <submittedName>
        <fullName evidence="2">Uncharacterized protein</fullName>
    </submittedName>
</protein>